<dbReference type="GO" id="GO:0000287">
    <property type="term" value="F:magnesium ion binding"/>
    <property type="evidence" value="ECO:0007669"/>
    <property type="project" value="UniProtKB-UniRule"/>
</dbReference>
<dbReference type="GO" id="GO:0045004">
    <property type="term" value="P:DNA replication proofreading"/>
    <property type="evidence" value="ECO:0007669"/>
    <property type="project" value="TreeGrafter"/>
</dbReference>
<dbReference type="InterPro" id="IPR005987">
    <property type="entry name" value="RNase_T"/>
</dbReference>
<keyword evidence="3 5" id="KW-0378">Hydrolase</keyword>
<dbReference type="HAMAP" id="MF_00157">
    <property type="entry name" value="RNase_T"/>
    <property type="match status" value="1"/>
</dbReference>
<dbReference type="GO" id="GO:0008033">
    <property type="term" value="P:tRNA processing"/>
    <property type="evidence" value="ECO:0007669"/>
    <property type="project" value="UniProtKB-KW"/>
</dbReference>
<organism evidence="7 8">
    <name type="scientific">Candidatus Purcelliella pentastirinorum</name>
    <dbReference type="NCBI Taxonomy" id="472834"/>
    <lineage>
        <taxon>Bacteria</taxon>
        <taxon>Pseudomonadati</taxon>
        <taxon>Pseudomonadota</taxon>
        <taxon>Gammaproteobacteria</taxon>
        <taxon>Enterobacterales</taxon>
        <taxon>Enterobacteriaceae</taxon>
        <taxon>Candidatus Purcelliella</taxon>
    </lineage>
</organism>
<name>A0A346DZ73_9ENTR</name>
<keyword evidence="4 5" id="KW-0269">Exonuclease</keyword>
<dbReference type="OrthoDB" id="9778264at2"/>
<dbReference type="RefSeq" id="WP_115955868.1">
    <property type="nucleotide sequence ID" value="NZ_CP028374.1"/>
</dbReference>
<evidence type="ECO:0000313" key="7">
    <source>
        <dbReference type="EMBL" id="AXN02028.1"/>
    </source>
</evidence>
<evidence type="ECO:0000256" key="5">
    <source>
        <dbReference type="HAMAP-Rule" id="MF_00157"/>
    </source>
</evidence>
<feature type="binding site" evidence="5">
    <location>
        <position position="24"/>
    </location>
    <ligand>
        <name>Mg(2+)</name>
        <dbReference type="ChEBI" id="CHEBI:18420"/>
        <label>2</label>
        <note>catalytic</note>
    </ligand>
</feature>
<feature type="binding site" evidence="5">
    <location>
        <position position="22"/>
    </location>
    <ligand>
        <name>Mg(2+)</name>
        <dbReference type="ChEBI" id="CHEBI:18420"/>
        <label>2</label>
        <note>catalytic</note>
    </ligand>
</feature>
<feature type="binding site" evidence="5">
    <location>
        <position position="22"/>
    </location>
    <ligand>
        <name>Mg(2+)</name>
        <dbReference type="ChEBI" id="CHEBI:18420"/>
        <label>1</label>
        <note>catalytic</note>
    </ligand>
</feature>
<feature type="site" description="Important for substrate binding and specificity" evidence="5">
    <location>
        <position position="76"/>
    </location>
</feature>
<evidence type="ECO:0000256" key="4">
    <source>
        <dbReference type="ARBA" id="ARBA00022839"/>
    </source>
</evidence>
<comment type="function">
    <text evidence="5">Trims short 3' overhangs of a variety of RNA species, leaving a one or two nucleotide 3' overhang. Responsible for the end-turnover of tRNA: specifically removes the terminal AMP residue from uncharged tRNA (tRNA-C-C-A). Also appears to be involved in tRNA biosynthesis.</text>
</comment>
<comment type="similarity">
    <text evidence="5">Belongs to the RNase T family.</text>
</comment>
<dbReference type="PANTHER" id="PTHR30231">
    <property type="entry name" value="DNA POLYMERASE III SUBUNIT EPSILON"/>
    <property type="match status" value="1"/>
</dbReference>
<evidence type="ECO:0000256" key="2">
    <source>
        <dbReference type="ARBA" id="ARBA00022722"/>
    </source>
</evidence>
<dbReference type="AlphaFoldDB" id="A0A346DZ73"/>
<feature type="site" description="Important for substrate binding and specificity" evidence="5">
    <location>
        <position position="123"/>
    </location>
</feature>
<feature type="site" description="Important for substrate binding and specificity" evidence="5">
    <location>
        <position position="145"/>
    </location>
</feature>
<feature type="active site" description="Proton donor/acceptor" evidence="5">
    <location>
        <position position="180"/>
    </location>
</feature>
<dbReference type="GO" id="GO:0008408">
    <property type="term" value="F:3'-5' exonuclease activity"/>
    <property type="evidence" value="ECO:0007669"/>
    <property type="project" value="TreeGrafter"/>
</dbReference>
<sequence length="220" mass="24723">MYYINKNFIKDRFRNFYPVVIDVETAGFDPFTDAILEIGLITLKMNINGWLKKDEILHFNIKPFKGSIIKPSALAFNGIDPMNPSRKAIQEINAIETIFKIINKKLDLNKCSKAIIVGHNVTFDHSFIMAAAARSFIKNNPFHPFTTFDTATLSGLAVGETVLAKACEALGLIFDNKKAHSAVYDTIQTANLFCIIINKWKELGGWSSPVVKRKKNILNI</sequence>
<gene>
    <name evidence="5" type="primary">rnt</name>
    <name evidence="7" type="ORF">C9I82_050</name>
</gene>
<feature type="site" description="Important for substrate binding and specificity" evidence="5">
    <location>
        <position position="28"/>
    </location>
</feature>
<reference evidence="7 8" key="1">
    <citation type="submission" date="2018-03" db="EMBL/GenBank/DDBJ databases">
        <title>A parallel universe: an anciently diverged bacterial symbiosis in a Hawaiian planthopper (Hemiptera: Cixiidae) reveals rearranged nutritional responsibilities.</title>
        <authorList>
            <person name="Bennett G."/>
            <person name="Mao M."/>
        </authorList>
    </citation>
    <scope>NUCLEOTIDE SEQUENCE [LARGE SCALE GENOMIC DNA]</scope>
    <source>
        <strain evidence="7 8">OLIH</strain>
    </source>
</reference>
<feature type="binding site" evidence="5">
    <location>
        <position position="180"/>
    </location>
    <ligand>
        <name>Mg(2+)</name>
        <dbReference type="ChEBI" id="CHEBI:18420"/>
        <label>2</label>
        <note>catalytic</note>
    </ligand>
</feature>
<dbReference type="Gene3D" id="3.30.420.10">
    <property type="entry name" value="Ribonuclease H-like superfamily/Ribonuclease H"/>
    <property type="match status" value="1"/>
</dbReference>
<keyword evidence="1 5" id="KW-0819">tRNA processing</keyword>
<dbReference type="PANTHER" id="PTHR30231:SF2">
    <property type="entry name" value="RIBONUCLEASE T"/>
    <property type="match status" value="1"/>
</dbReference>
<dbReference type="GO" id="GO:0003676">
    <property type="term" value="F:nucleic acid binding"/>
    <property type="evidence" value="ECO:0007669"/>
    <property type="project" value="InterPro"/>
</dbReference>
<dbReference type="SMART" id="SM00479">
    <property type="entry name" value="EXOIII"/>
    <property type="match status" value="1"/>
</dbReference>
<proteinExistence type="inferred from homology"/>
<evidence type="ECO:0000256" key="1">
    <source>
        <dbReference type="ARBA" id="ARBA00022694"/>
    </source>
</evidence>
<keyword evidence="5" id="KW-0460">Magnesium</keyword>
<comment type="subunit">
    <text evidence="5">Homodimer.</text>
</comment>
<accession>A0A346DZ73</accession>
<dbReference type="EC" id="3.1.13.-" evidence="5"/>
<keyword evidence="2 5" id="KW-0540">Nuclease</keyword>
<evidence type="ECO:0000256" key="3">
    <source>
        <dbReference type="ARBA" id="ARBA00022801"/>
    </source>
</evidence>
<feature type="domain" description="Exonuclease" evidence="6">
    <location>
        <begin position="17"/>
        <end position="202"/>
    </location>
</feature>
<dbReference type="GO" id="GO:0005829">
    <property type="term" value="C:cytosol"/>
    <property type="evidence" value="ECO:0007669"/>
    <property type="project" value="TreeGrafter"/>
</dbReference>
<dbReference type="GO" id="GO:0016896">
    <property type="term" value="F:RNA exonuclease activity, producing 5'-phosphomonoesters"/>
    <property type="evidence" value="ECO:0007669"/>
    <property type="project" value="UniProtKB-UniRule"/>
</dbReference>
<dbReference type="NCBIfam" id="TIGR01298">
    <property type="entry name" value="RNaseT"/>
    <property type="match status" value="1"/>
</dbReference>
<dbReference type="EMBL" id="CP028374">
    <property type="protein sequence ID" value="AXN02028.1"/>
    <property type="molecule type" value="Genomic_DNA"/>
</dbReference>
<keyword evidence="8" id="KW-1185">Reference proteome</keyword>
<feature type="binding site" evidence="5">
    <location>
        <position position="185"/>
    </location>
    <ligand>
        <name>Mg(2+)</name>
        <dbReference type="ChEBI" id="CHEBI:18420"/>
        <label>2</label>
        <note>catalytic</note>
    </ligand>
</feature>
<dbReference type="KEGG" id="ppet:C9I82_050"/>
<dbReference type="InterPro" id="IPR013520">
    <property type="entry name" value="Ribonucl_H"/>
</dbReference>
<dbReference type="Pfam" id="PF00929">
    <property type="entry name" value="RNase_T"/>
    <property type="match status" value="1"/>
</dbReference>
<dbReference type="Proteomes" id="UP000256856">
    <property type="component" value="Chromosome"/>
</dbReference>
<dbReference type="SUPFAM" id="SSF53098">
    <property type="entry name" value="Ribonuclease H-like"/>
    <property type="match status" value="1"/>
</dbReference>
<dbReference type="InterPro" id="IPR036397">
    <property type="entry name" value="RNaseH_sf"/>
</dbReference>
<protein>
    <recommendedName>
        <fullName evidence="5">Ribonuclease T</fullName>
        <ecNumber evidence="5">3.1.13.-</ecNumber>
    </recommendedName>
    <alternativeName>
        <fullName evidence="5">Exoribonuclease T</fullName>
        <shortName evidence="5">RNase T</shortName>
    </alternativeName>
</protein>
<evidence type="ECO:0000259" key="6">
    <source>
        <dbReference type="SMART" id="SM00479"/>
    </source>
</evidence>
<keyword evidence="5" id="KW-0479">Metal-binding</keyword>
<evidence type="ECO:0000313" key="8">
    <source>
        <dbReference type="Proteomes" id="UP000256856"/>
    </source>
</evidence>
<comment type="cofactor">
    <cofactor evidence="5">
        <name>Mg(2+)</name>
        <dbReference type="ChEBI" id="CHEBI:18420"/>
    </cofactor>
    <text evidence="5">Binds two Mg(2+) per subunit. The active form of the enzyme binds two Mg(2+) ions in its active site. The first Mg(2+) forms only one salt bridge with the protein.</text>
</comment>
<dbReference type="InterPro" id="IPR012337">
    <property type="entry name" value="RNaseH-like_sf"/>
</dbReference>